<keyword evidence="2" id="KW-0443">Lipid metabolism</keyword>
<dbReference type="Pfam" id="PF00657">
    <property type="entry name" value="Lipase_GDSL"/>
    <property type="match status" value="1"/>
</dbReference>
<dbReference type="InterPro" id="IPR001087">
    <property type="entry name" value="GDSL"/>
</dbReference>
<reference evidence="4 5" key="1">
    <citation type="submission" date="2017-01" db="EMBL/GenBank/DDBJ databases">
        <authorList>
            <person name="Mah S.A."/>
            <person name="Swanson W.J."/>
            <person name="Moy G.W."/>
            <person name="Vacquier V.D."/>
        </authorList>
    </citation>
    <scope>NUCLEOTIDE SEQUENCE [LARGE SCALE GENOMIC DNA]</scope>
    <source>
        <strain evidence="4 5">GSMNP</strain>
    </source>
</reference>
<dbReference type="GO" id="GO:0016788">
    <property type="term" value="F:hydrolase activity, acting on ester bonds"/>
    <property type="evidence" value="ECO:0007669"/>
    <property type="project" value="InterPro"/>
</dbReference>
<keyword evidence="5" id="KW-1185">Reference proteome</keyword>
<evidence type="ECO:0000256" key="1">
    <source>
        <dbReference type="ARBA" id="ARBA00022801"/>
    </source>
</evidence>
<keyword evidence="1" id="KW-0378">Hydrolase</keyword>
<dbReference type="Proteomes" id="UP000187283">
    <property type="component" value="Unassembled WGS sequence"/>
</dbReference>
<comment type="caution">
    <text evidence="4">The sequence shown here is derived from an EMBL/GenBank/DDBJ whole genome shotgun (WGS) entry which is preliminary data.</text>
</comment>
<dbReference type="Gene3D" id="3.40.50.1110">
    <property type="entry name" value="SGNH hydrolase"/>
    <property type="match status" value="1"/>
</dbReference>
<evidence type="ECO:0000313" key="5">
    <source>
        <dbReference type="Proteomes" id="UP000187283"/>
    </source>
</evidence>
<name>A0A1R1YIJ7_9FUNG</name>
<dbReference type="AlphaFoldDB" id="A0A1R1YIJ7"/>
<keyword evidence="3" id="KW-0732">Signal</keyword>
<evidence type="ECO:0000256" key="2">
    <source>
        <dbReference type="ARBA" id="ARBA00023098"/>
    </source>
</evidence>
<dbReference type="GO" id="GO:0006629">
    <property type="term" value="P:lipid metabolic process"/>
    <property type="evidence" value="ECO:0007669"/>
    <property type="project" value="UniProtKB-KW"/>
</dbReference>
<feature type="signal peptide" evidence="3">
    <location>
        <begin position="1"/>
        <end position="19"/>
    </location>
</feature>
<gene>
    <name evidence="4" type="ORF">AYI70_g1</name>
</gene>
<proteinExistence type="predicted"/>
<evidence type="ECO:0000256" key="3">
    <source>
        <dbReference type="SAM" id="SignalP"/>
    </source>
</evidence>
<dbReference type="STRING" id="133412.A0A1R1YIJ7"/>
<dbReference type="PANTHER" id="PTHR46020">
    <property type="entry name" value="OSJNBB0059K02.9 PROTEIN"/>
    <property type="match status" value="1"/>
</dbReference>
<organism evidence="4 5">
    <name type="scientific">Smittium culicis</name>
    <dbReference type="NCBI Taxonomy" id="133412"/>
    <lineage>
        <taxon>Eukaryota</taxon>
        <taxon>Fungi</taxon>
        <taxon>Fungi incertae sedis</taxon>
        <taxon>Zoopagomycota</taxon>
        <taxon>Kickxellomycotina</taxon>
        <taxon>Harpellomycetes</taxon>
        <taxon>Harpellales</taxon>
        <taxon>Legeriomycetaceae</taxon>
        <taxon>Smittium</taxon>
    </lineage>
</organism>
<feature type="chain" id="PRO_5010276217" evidence="3">
    <location>
        <begin position="20"/>
        <end position="364"/>
    </location>
</feature>
<dbReference type="InterPro" id="IPR036514">
    <property type="entry name" value="SGNH_hydro_sf"/>
</dbReference>
<dbReference type="PANTHER" id="PTHR46020:SF4">
    <property type="entry name" value="OS04G0650200 PROTEIN"/>
    <property type="match status" value="1"/>
</dbReference>
<sequence length="364" mass="40427">MKLSQFLTLSIFSLNSALASNPMLVVFGDESVSSGNGDISVPDVKYSTGRSSNGPVWSEYAGLYSGYDVLNFAYPGAVSSNEFVQSVVKVNLTVPSLIDQVNTFKKNFEGKFTAESMRNDTVIISVGLNDIIQLRNVVIKYPLKFSYYINSVSKNIVQSVKILKSIGYNNFVVSNYPQLSRIPYFSGLNILSKIALDSATSVVNSGFYLGLRSLKALDKSYGNFYFLDNYGFINNLIPEKKLLNSVGITNMGSSCYNVKTEKNDLSTCSDPRKFYFYDSVNPTTLVHSFYGAMVNEFLAKKNFVFNSRFISGIIDNYNISDIYTNSTSNGYINEDILEDIDSIQYNVSEALDNISEIVSKKNSA</sequence>
<protein>
    <submittedName>
        <fullName evidence="4">GDSL esterase/lipase</fullName>
    </submittedName>
</protein>
<accession>A0A1R1YIJ7</accession>
<evidence type="ECO:0000313" key="4">
    <source>
        <dbReference type="EMBL" id="OMJ26615.1"/>
    </source>
</evidence>
<dbReference type="OrthoDB" id="1600564at2759"/>
<dbReference type="SUPFAM" id="SSF52266">
    <property type="entry name" value="SGNH hydrolase"/>
    <property type="match status" value="1"/>
</dbReference>
<dbReference type="EMBL" id="LSSN01000001">
    <property type="protein sequence ID" value="OMJ26615.1"/>
    <property type="molecule type" value="Genomic_DNA"/>
</dbReference>